<evidence type="ECO:0000256" key="3">
    <source>
        <dbReference type="ARBA" id="ARBA00022741"/>
    </source>
</evidence>
<evidence type="ECO:0000256" key="4">
    <source>
        <dbReference type="ARBA" id="ARBA00022840"/>
    </source>
</evidence>
<keyword evidence="7" id="KW-1185">Reference proteome</keyword>
<evidence type="ECO:0000313" key="6">
    <source>
        <dbReference type="EMBL" id="RHW32616.1"/>
    </source>
</evidence>
<evidence type="ECO:0000256" key="1">
    <source>
        <dbReference type="ARBA" id="ARBA00005417"/>
    </source>
</evidence>
<keyword evidence="2" id="KW-0813">Transport</keyword>
<evidence type="ECO:0000259" key="5">
    <source>
        <dbReference type="PROSITE" id="PS50893"/>
    </source>
</evidence>
<keyword evidence="3" id="KW-0547">Nucleotide-binding</keyword>
<dbReference type="SUPFAM" id="SSF52540">
    <property type="entry name" value="P-loop containing nucleoside triphosphate hydrolases"/>
    <property type="match status" value="1"/>
</dbReference>
<proteinExistence type="inferred from homology"/>
<dbReference type="PROSITE" id="PS50893">
    <property type="entry name" value="ABC_TRANSPORTER_2"/>
    <property type="match status" value="1"/>
</dbReference>
<comment type="caution">
    <text evidence="6">The sequence shown here is derived from an EMBL/GenBank/DDBJ whole genome shotgun (WGS) entry which is preliminary data.</text>
</comment>
<dbReference type="InterPro" id="IPR017871">
    <property type="entry name" value="ABC_transporter-like_CS"/>
</dbReference>
<organism evidence="6 7">
    <name type="scientific">Oceanobacillus profundus</name>
    <dbReference type="NCBI Taxonomy" id="372463"/>
    <lineage>
        <taxon>Bacteria</taxon>
        <taxon>Bacillati</taxon>
        <taxon>Bacillota</taxon>
        <taxon>Bacilli</taxon>
        <taxon>Bacillales</taxon>
        <taxon>Bacillaceae</taxon>
        <taxon>Oceanobacillus</taxon>
    </lineage>
</organism>
<dbReference type="Pfam" id="PF00005">
    <property type="entry name" value="ABC_tran"/>
    <property type="match status" value="1"/>
</dbReference>
<dbReference type="EMBL" id="QWEH01000005">
    <property type="protein sequence ID" value="RHW32616.1"/>
    <property type="molecule type" value="Genomic_DNA"/>
</dbReference>
<gene>
    <name evidence="6" type="ORF">D1B32_09820</name>
</gene>
<dbReference type="PANTHER" id="PTHR43776">
    <property type="entry name" value="TRANSPORT ATP-BINDING PROTEIN"/>
    <property type="match status" value="1"/>
</dbReference>
<dbReference type="InterPro" id="IPR027417">
    <property type="entry name" value="P-loop_NTPase"/>
</dbReference>
<dbReference type="GO" id="GO:0055085">
    <property type="term" value="P:transmembrane transport"/>
    <property type="evidence" value="ECO:0007669"/>
    <property type="project" value="UniProtKB-ARBA"/>
</dbReference>
<dbReference type="GO" id="GO:0005524">
    <property type="term" value="F:ATP binding"/>
    <property type="evidence" value="ECO:0007669"/>
    <property type="project" value="UniProtKB-KW"/>
</dbReference>
<keyword evidence="4 6" id="KW-0067">ATP-binding</keyword>
<dbReference type="SMART" id="SM00382">
    <property type="entry name" value="AAA"/>
    <property type="match status" value="1"/>
</dbReference>
<evidence type="ECO:0000313" key="7">
    <source>
        <dbReference type="Proteomes" id="UP000285456"/>
    </source>
</evidence>
<evidence type="ECO:0000256" key="2">
    <source>
        <dbReference type="ARBA" id="ARBA00022448"/>
    </source>
</evidence>
<protein>
    <submittedName>
        <fullName evidence="6">ATP-binding cassette domain-containing protein</fullName>
    </submittedName>
</protein>
<dbReference type="OrthoDB" id="9802264at2"/>
<dbReference type="Gene3D" id="3.40.50.300">
    <property type="entry name" value="P-loop containing nucleotide triphosphate hydrolases"/>
    <property type="match status" value="1"/>
</dbReference>
<dbReference type="GO" id="GO:0016887">
    <property type="term" value="F:ATP hydrolysis activity"/>
    <property type="evidence" value="ECO:0007669"/>
    <property type="project" value="InterPro"/>
</dbReference>
<dbReference type="PANTHER" id="PTHR43776:SF7">
    <property type="entry name" value="D,D-DIPEPTIDE TRANSPORT ATP-BINDING PROTEIN DDPF-RELATED"/>
    <property type="match status" value="1"/>
</dbReference>
<dbReference type="RefSeq" id="WP_095312091.1">
    <property type="nucleotide sequence ID" value="NZ_PHUT01000005.1"/>
</dbReference>
<dbReference type="Proteomes" id="UP000285456">
    <property type="component" value="Unassembled WGS sequence"/>
</dbReference>
<name>A0A417YI42_9BACI</name>
<sequence>MQLDAKDVGFRYGNGEWLFRGVNFTINPGEIVGIVGPSGQGKTTFARILAGFENPIEGTVTLGGLPVKKKGYQPIQLVFQHPEKAINPRWKMQKSLREGWEPERALLEAFGIEQEWLTRWPNELSGGELQRFCVVRALGPETRFLIADEMTTMLDAITQAQIWHAVLEIAKKREMGVIVISHEAKLIERLCSRVVTLNKNE</sequence>
<comment type="similarity">
    <text evidence="1">Belongs to the ABC transporter superfamily.</text>
</comment>
<reference evidence="6 7" key="1">
    <citation type="journal article" date="2007" name="Int. J. Syst. Evol. Microbiol.">
        <title>Oceanobacillus profundus sp. nov., isolated from a deep-sea sediment core.</title>
        <authorList>
            <person name="Kim Y.G."/>
            <person name="Choi D.H."/>
            <person name="Hyun S."/>
            <person name="Cho B.C."/>
        </authorList>
    </citation>
    <scope>NUCLEOTIDE SEQUENCE [LARGE SCALE GENOMIC DNA]</scope>
    <source>
        <strain evidence="6 7">DSM 18246</strain>
    </source>
</reference>
<dbReference type="InterPro" id="IPR003439">
    <property type="entry name" value="ABC_transporter-like_ATP-bd"/>
</dbReference>
<dbReference type="PROSITE" id="PS00211">
    <property type="entry name" value="ABC_TRANSPORTER_1"/>
    <property type="match status" value="1"/>
</dbReference>
<dbReference type="InterPro" id="IPR003593">
    <property type="entry name" value="AAA+_ATPase"/>
</dbReference>
<dbReference type="AlphaFoldDB" id="A0A417YI42"/>
<feature type="domain" description="ABC transporter" evidence="5">
    <location>
        <begin position="3"/>
        <end position="201"/>
    </location>
</feature>
<accession>A0A417YI42</accession>
<dbReference type="InterPro" id="IPR050319">
    <property type="entry name" value="ABC_transp_ATP-bind"/>
</dbReference>